<sequence>MEDDGGELENQEEIILVIDNYFKSICNPRITMKLVILVFANIGYELSGQTGAALIDLNLNGKGPQISTNTVPSVWYIRIKEANAGSRFINICYC</sequence>
<comment type="caution">
    <text evidence="1">The sequence shown here is derived from an EMBL/GenBank/DDBJ whole genome shotgun (WGS) entry which is preliminary data.</text>
</comment>
<gene>
    <name evidence="1" type="ORF">MRB53_012347</name>
</gene>
<dbReference type="EMBL" id="CM056811">
    <property type="protein sequence ID" value="KAJ8638080.1"/>
    <property type="molecule type" value="Genomic_DNA"/>
</dbReference>
<accession>A0ACC2LXF6</accession>
<evidence type="ECO:0000313" key="2">
    <source>
        <dbReference type="Proteomes" id="UP001234297"/>
    </source>
</evidence>
<evidence type="ECO:0000313" key="1">
    <source>
        <dbReference type="EMBL" id="KAJ8638080.1"/>
    </source>
</evidence>
<dbReference type="Proteomes" id="UP001234297">
    <property type="component" value="Chromosome 3"/>
</dbReference>
<proteinExistence type="predicted"/>
<keyword evidence="2" id="KW-1185">Reference proteome</keyword>
<protein>
    <submittedName>
        <fullName evidence="1">Uncharacterized protein</fullName>
    </submittedName>
</protein>
<name>A0ACC2LXF6_PERAE</name>
<reference evidence="1 2" key="1">
    <citation type="journal article" date="2022" name="Hortic Res">
        <title>A haplotype resolved chromosomal level avocado genome allows analysis of novel avocado genes.</title>
        <authorList>
            <person name="Nath O."/>
            <person name="Fletcher S.J."/>
            <person name="Hayward A."/>
            <person name="Shaw L.M."/>
            <person name="Masouleh A.K."/>
            <person name="Furtado A."/>
            <person name="Henry R.J."/>
            <person name="Mitter N."/>
        </authorList>
    </citation>
    <scope>NUCLEOTIDE SEQUENCE [LARGE SCALE GENOMIC DNA]</scope>
    <source>
        <strain evidence="2">cv. Hass</strain>
    </source>
</reference>
<organism evidence="1 2">
    <name type="scientific">Persea americana</name>
    <name type="common">Avocado</name>
    <dbReference type="NCBI Taxonomy" id="3435"/>
    <lineage>
        <taxon>Eukaryota</taxon>
        <taxon>Viridiplantae</taxon>
        <taxon>Streptophyta</taxon>
        <taxon>Embryophyta</taxon>
        <taxon>Tracheophyta</taxon>
        <taxon>Spermatophyta</taxon>
        <taxon>Magnoliopsida</taxon>
        <taxon>Magnoliidae</taxon>
        <taxon>Laurales</taxon>
        <taxon>Lauraceae</taxon>
        <taxon>Persea</taxon>
    </lineage>
</organism>